<dbReference type="Gene3D" id="3.40.1190.20">
    <property type="match status" value="1"/>
</dbReference>
<dbReference type="Pfam" id="PF01467">
    <property type="entry name" value="CTP_transf_like"/>
    <property type="match status" value="1"/>
</dbReference>
<dbReference type="NCBIfam" id="TIGR00125">
    <property type="entry name" value="cyt_tran_rel"/>
    <property type="match status" value="1"/>
</dbReference>
<feature type="region of interest" description="Disordered" evidence="5">
    <location>
        <begin position="1"/>
        <end position="24"/>
    </location>
</feature>
<keyword evidence="1 8" id="KW-0808">Transferase</keyword>
<keyword evidence="4" id="KW-0119">Carbohydrate metabolism</keyword>
<evidence type="ECO:0000259" key="7">
    <source>
        <dbReference type="Pfam" id="PF01467"/>
    </source>
</evidence>
<evidence type="ECO:0000259" key="6">
    <source>
        <dbReference type="Pfam" id="PF00294"/>
    </source>
</evidence>
<keyword evidence="2" id="KW-0548">Nucleotidyltransferase</keyword>
<feature type="compositionally biased region" description="Low complexity" evidence="5">
    <location>
        <begin position="12"/>
        <end position="24"/>
    </location>
</feature>
<dbReference type="Proteomes" id="UP000248783">
    <property type="component" value="Unassembled WGS sequence"/>
</dbReference>
<protein>
    <submittedName>
        <fullName evidence="8">Bifunctional heptose 7-phosphate kinase/heptose 1-phosphate adenyltransferase</fullName>
    </submittedName>
</protein>
<organism evidence="8 9">
    <name type="scientific">Xylanimonas oleitrophica</name>
    <dbReference type="NCBI Taxonomy" id="2607479"/>
    <lineage>
        <taxon>Bacteria</taxon>
        <taxon>Bacillati</taxon>
        <taxon>Actinomycetota</taxon>
        <taxon>Actinomycetes</taxon>
        <taxon>Micrococcales</taxon>
        <taxon>Promicromonosporaceae</taxon>
        <taxon>Xylanimonas</taxon>
    </lineage>
</organism>
<sequence>MSRPQGTPPRRPQGAARPQGTARPLVGVVGDVLLDRDVDGSVTRLSPDAPVPVVDVETVRQSPGGAGLAALLCAGRADVVLVAPVADDDGGAVLRARLAGLQLVPLGHEGGTRTKTRVRSSGQSLVRVDDGGPGTPRDVDPAVVAARLAACDVVLVSDYGGGVTHDETLRAVLADVARERPVVWDPHPRGGRPVPGCALVTPNRSEAVGAAEALGLDVTPDDVAALAAALREAWGAQAVAVTAGARGACVAQRGGGAGAVHVAAVPVSGGDPCGAGDRFAATVSECLARGRDVVGAVREAVAAAGAWVAAGGAEAFRRADGDEGDGTPPDPGVPASTDALERLGATLRTGGTLVATGGCFDLVHAGHVATLQAARALGDRLVVLVNSDASVRRLKGPDRPLVPAAERVRVLEALDAVDAAVVFDEDDPSAALDLLRPDVWAKGGDYAVEDLPEAEVVARHGGRTVVLPYLDGRSTTALVARARGTSPLDRALAPS</sequence>
<gene>
    <name evidence="8" type="ORF">DNL40_13360</name>
</gene>
<feature type="domain" description="Carbohydrate kinase PfkB" evidence="6">
    <location>
        <begin position="28"/>
        <end position="314"/>
    </location>
</feature>
<dbReference type="PANTHER" id="PTHR43793:SF2">
    <property type="entry name" value="BIFUNCTIONAL PROTEIN HLDE"/>
    <property type="match status" value="1"/>
</dbReference>
<evidence type="ECO:0000256" key="1">
    <source>
        <dbReference type="ARBA" id="ARBA00022679"/>
    </source>
</evidence>
<dbReference type="PANTHER" id="PTHR43793">
    <property type="entry name" value="FAD SYNTHASE"/>
    <property type="match status" value="1"/>
</dbReference>
<dbReference type="InterPro" id="IPR004821">
    <property type="entry name" value="Cyt_trans-like"/>
</dbReference>
<dbReference type="InterPro" id="IPR029056">
    <property type="entry name" value="Ribokinase-like"/>
</dbReference>
<dbReference type="SUPFAM" id="SSF52374">
    <property type="entry name" value="Nucleotidylyl transferase"/>
    <property type="match status" value="1"/>
</dbReference>
<evidence type="ECO:0000256" key="2">
    <source>
        <dbReference type="ARBA" id="ARBA00022695"/>
    </source>
</evidence>
<accession>A0A2W5WME7</accession>
<feature type="domain" description="Cytidyltransferase-like" evidence="7">
    <location>
        <begin position="356"/>
        <end position="449"/>
    </location>
</feature>
<comment type="caution">
    <text evidence="8">The sequence shown here is derived from an EMBL/GenBank/DDBJ whole genome shotgun (WGS) entry which is preliminary data.</text>
</comment>
<keyword evidence="8" id="KW-0418">Kinase</keyword>
<dbReference type="InterPro" id="IPR011611">
    <property type="entry name" value="PfkB_dom"/>
</dbReference>
<keyword evidence="3" id="KW-0511">Multifunctional enzyme</keyword>
<evidence type="ECO:0000313" key="9">
    <source>
        <dbReference type="Proteomes" id="UP000248783"/>
    </source>
</evidence>
<evidence type="ECO:0000313" key="8">
    <source>
        <dbReference type="EMBL" id="PZR52182.1"/>
    </source>
</evidence>
<dbReference type="Gene3D" id="3.40.50.620">
    <property type="entry name" value="HUPs"/>
    <property type="match status" value="1"/>
</dbReference>
<keyword evidence="9" id="KW-1185">Reference proteome</keyword>
<dbReference type="AlphaFoldDB" id="A0A2W5WME7"/>
<dbReference type="RefSeq" id="WP_111251745.1">
    <property type="nucleotide sequence ID" value="NZ_QKWH01000012.1"/>
</dbReference>
<proteinExistence type="predicted"/>
<dbReference type="EMBL" id="QKWH01000012">
    <property type="protein sequence ID" value="PZR52182.1"/>
    <property type="molecule type" value="Genomic_DNA"/>
</dbReference>
<evidence type="ECO:0000256" key="4">
    <source>
        <dbReference type="ARBA" id="ARBA00023277"/>
    </source>
</evidence>
<dbReference type="GO" id="GO:0016301">
    <property type="term" value="F:kinase activity"/>
    <property type="evidence" value="ECO:0007669"/>
    <property type="project" value="UniProtKB-KW"/>
</dbReference>
<reference evidence="8 9" key="1">
    <citation type="submission" date="2018-06" db="EMBL/GenBank/DDBJ databases">
        <title>Whole genome sequencing of a novel hydrocarbon degrading bacterial strain, PW21 isolated from oil contaminated produced water sample.</title>
        <authorList>
            <person name="Nagkirti P."/>
            <person name="Shaikh A."/>
            <person name="Gowdaman V."/>
            <person name="Engineer A.E."/>
            <person name="Dagar S."/>
            <person name="Dhakephalkar P.K."/>
        </authorList>
    </citation>
    <scope>NUCLEOTIDE SEQUENCE [LARGE SCALE GENOMIC DNA]</scope>
    <source>
        <strain evidence="8 9">PW21</strain>
    </source>
</reference>
<dbReference type="SUPFAM" id="SSF53613">
    <property type="entry name" value="Ribokinase-like"/>
    <property type="match status" value="1"/>
</dbReference>
<dbReference type="Pfam" id="PF00294">
    <property type="entry name" value="PfkB"/>
    <property type="match status" value="1"/>
</dbReference>
<feature type="compositionally biased region" description="Pro residues" evidence="5">
    <location>
        <begin position="1"/>
        <end position="11"/>
    </location>
</feature>
<dbReference type="GO" id="GO:0016779">
    <property type="term" value="F:nucleotidyltransferase activity"/>
    <property type="evidence" value="ECO:0007669"/>
    <property type="project" value="UniProtKB-KW"/>
</dbReference>
<name>A0A2W5WME7_9MICO</name>
<dbReference type="InterPro" id="IPR050385">
    <property type="entry name" value="Archaeal_FAD_synthase"/>
</dbReference>
<dbReference type="InterPro" id="IPR014729">
    <property type="entry name" value="Rossmann-like_a/b/a_fold"/>
</dbReference>
<evidence type="ECO:0000256" key="3">
    <source>
        <dbReference type="ARBA" id="ARBA00023268"/>
    </source>
</evidence>
<evidence type="ECO:0000256" key="5">
    <source>
        <dbReference type="SAM" id="MobiDB-lite"/>
    </source>
</evidence>